<evidence type="ECO:0000313" key="11">
    <source>
        <dbReference type="EMBL" id="MDD7965816.1"/>
    </source>
</evidence>
<dbReference type="InterPro" id="IPR036250">
    <property type="entry name" value="AcylCo_DH-like_C"/>
</dbReference>
<dbReference type="Gene3D" id="2.40.110.10">
    <property type="entry name" value="Butyryl-CoA Dehydrogenase, subunit A, domain 2"/>
    <property type="match status" value="1"/>
</dbReference>
<dbReference type="Gene3D" id="1.10.540.10">
    <property type="entry name" value="Acyl-CoA dehydrogenase/oxidase, N-terminal domain"/>
    <property type="match status" value="1"/>
</dbReference>
<feature type="domain" description="Acyl-CoA dehydrogenase/oxidase C-terminal" evidence="8">
    <location>
        <begin position="270"/>
        <end position="418"/>
    </location>
</feature>
<reference evidence="11 12" key="1">
    <citation type="submission" date="2023-02" db="EMBL/GenBank/DDBJ databases">
        <title>Genome sequencing required for Actinomycetospora new species description.</title>
        <authorList>
            <person name="Saimee Y."/>
            <person name="Duangmal K."/>
        </authorList>
    </citation>
    <scope>NUCLEOTIDE SEQUENCE [LARGE SCALE GENOMIC DNA]</scope>
    <source>
        <strain evidence="11 12">DW7H6</strain>
    </source>
</reference>
<keyword evidence="5 6" id="KW-0560">Oxidoreductase</keyword>
<keyword evidence="4 6" id="KW-0274">FAD</keyword>
<comment type="cofactor">
    <cofactor evidence="1 6">
        <name>FAD</name>
        <dbReference type="ChEBI" id="CHEBI:57692"/>
    </cofactor>
</comment>
<evidence type="ECO:0000259" key="10">
    <source>
        <dbReference type="Pfam" id="PF02771"/>
    </source>
</evidence>
<dbReference type="InterPro" id="IPR009075">
    <property type="entry name" value="AcylCo_DH/oxidase_C"/>
</dbReference>
<dbReference type="InterPro" id="IPR009100">
    <property type="entry name" value="AcylCoA_DH/oxidase_NM_dom_sf"/>
</dbReference>
<dbReference type="PANTHER" id="PTHR48083">
    <property type="entry name" value="MEDIUM-CHAIN SPECIFIC ACYL-COA DEHYDROGENASE, MITOCHONDRIAL-RELATED"/>
    <property type="match status" value="1"/>
</dbReference>
<keyword evidence="12" id="KW-1185">Reference proteome</keyword>
<proteinExistence type="inferred from homology"/>
<feature type="domain" description="Acyl-CoA dehydrogenase/oxidase N-terminal" evidence="10">
    <location>
        <begin position="49"/>
        <end position="160"/>
    </location>
</feature>
<evidence type="ECO:0000256" key="4">
    <source>
        <dbReference type="ARBA" id="ARBA00022827"/>
    </source>
</evidence>
<keyword evidence="3 6" id="KW-0285">Flavoprotein</keyword>
<dbReference type="PROSITE" id="PS00072">
    <property type="entry name" value="ACYL_COA_DH_1"/>
    <property type="match status" value="1"/>
</dbReference>
<dbReference type="Gene3D" id="1.20.140.10">
    <property type="entry name" value="Butyryl-CoA Dehydrogenase, subunit A, domain 3"/>
    <property type="match status" value="1"/>
</dbReference>
<dbReference type="Pfam" id="PF00441">
    <property type="entry name" value="Acyl-CoA_dh_1"/>
    <property type="match status" value="1"/>
</dbReference>
<dbReference type="InterPro" id="IPR013786">
    <property type="entry name" value="AcylCoA_DH/ox_N"/>
</dbReference>
<sequence>MTASGVSSEGSVRSAPGGAGSGDGRPSAAVSSEGALRSTPVSAHDAWATPERRALRELVADFTTREVVPHLARWEDEGALPRALHERAGALGLLELGFPEAAGGVGEHLDACLVAEQLILSGGSSGVCAGLFTHGIGVPHIAAAGDPDQIARFVAPTLAGRMIAALGITEPGAGSDVAAITTRARREGDEYVVDGAKTFITSGTRADVVTTAVRTGGAGHRGLSLLVIETDRPGVSRSRLRKMGWHCSDTAELHFDGVRVPAANLVGAEGTGFRQIMVNFAAERLSMAVQAYATAQRCVDLTIDWARTRQTFGAPLAQRQVVRHQIAEMARTTTVARTYVRDVLARWQAGHDVVTELAMAKNTAVAACDAVVDRAVQLHGGMGYMHGVEVERHYRDARILGIGGGATEIMDEVVAGRLGLDG</sequence>
<evidence type="ECO:0000256" key="2">
    <source>
        <dbReference type="ARBA" id="ARBA00009347"/>
    </source>
</evidence>
<organism evidence="11 12">
    <name type="scientific">Actinomycetospora lemnae</name>
    <dbReference type="NCBI Taxonomy" id="3019891"/>
    <lineage>
        <taxon>Bacteria</taxon>
        <taxon>Bacillati</taxon>
        <taxon>Actinomycetota</taxon>
        <taxon>Actinomycetes</taxon>
        <taxon>Pseudonocardiales</taxon>
        <taxon>Pseudonocardiaceae</taxon>
        <taxon>Actinomycetospora</taxon>
    </lineage>
</organism>
<dbReference type="Proteomes" id="UP001300763">
    <property type="component" value="Unassembled WGS sequence"/>
</dbReference>
<feature type="compositionally biased region" description="Polar residues" evidence="7">
    <location>
        <begin position="1"/>
        <end position="11"/>
    </location>
</feature>
<feature type="region of interest" description="Disordered" evidence="7">
    <location>
        <begin position="1"/>
        <end position="44"/>
    </location>
</feature>
<dbReference type="InterPro" id="IPR050741">
    <property type="entry name" value="Acyl-CoA_dehydrogenase"/>
</dbReference>
<dbReference type="SUPFAM" id="SSF47203">
    <property type="entry name" value="Acyl-CoA dehydrogenase C-terminal domain-like"/>
    <property type="match status" value="1"/>
</dbReference>
<evidence type="ECO:0000256" key="5">
    <source>
        <dbReference type="ARBA" id="ARBA00023002"/>
    </source>
</evidence>
<evidence type="ECO:0000259" key="8">
    <source>
        <dbReference type="Pfam" id="PF00441"/>
    </source>
</evidence>
<dbReference type="InterPro" id="IPR046373">
    <property type="entry name" value="Acyl-CoA_Oxase/DH_mid-dom_sf"/>
</dbReference>
<dbReference type="InterPro" id="IPR006089">
    <property type="entry name" value="Acyl-CoA_DH_CS"/>
</dbReference>
<protein>
    <submittedName>
        <fullName evidence="11">Acyl-CoA dehydrogenase family protein</fullName>
    </submittedName>
</protein>
<dbReference type="InterPro" id="IPR006091">
    <property type="entry name" value="Acyl-CoA_Oxase/DH_mid-dom"/>
</dbReference>
<name>A0ABT5SSK9_9PSEU</name>
<evidence type="ECO:0000256" key="1">
    <source>
        <dbReference type="ARBA" id="ARBA00001974"/>
    </source>
</evidence>
<comment type="caution">
    <text evidence="11">The sequence shown here is derived from an EMBL/GenBank/DDBJ whole genome shotgun (WGS) entry which is preliminary data.</text>
</comment>
<dbReference type="EMBL" id="JAQZAO010000004">
    <property type="protein sequence ID" value="MDD7965816.1"/>
    <property type="molecule type" value="Genomic_DNA"/>
</dbReference>
<dbReference type="PANTHER" id="PTHR48083:SF28">
    <property type="entry name" value="ACYL-COA DEHYDROGENASE FAMILY PROTEIN (AFU_ORTHOLOGUE AFUA_6G10880)-RELATED"/>
    <property type="match status" value="1"/>
</dbReference>
<evidence type="ECO:0000256" key="3">
    <source>
        <dbReference type="ARBA" id="ARBA00022630"/>
    </source>
</evidence>
<comment type="similarity">
    <text evidence="2 6">Belongs to the acyl-CoA dehydrogenase family.</text>
</comment>
<feature type="domain" description="Acyl-CoA oxidase/dehydrogenase middle" evidence="9">
    <location>
        <begin position="165"/>
        <end position="258"/>
    </location>
</feature>
<evidence type="ECO:0000256" key="7">
    <source>
        <dbReference type="SAM" id="MobiDB-lite"/>
    </source>
</evidence>
<dbReference type="InterPro" id="IPR037069">
    <property type="entry name" value="AcylCoA_DH/ox_N_sf"/>
</dbReference>
<gene>
    <name evidence="11" type="ORF">PGB27_10710</name>
</gene>
<evidence type="ECO:0000259" key="9">
    <source>
        <dbReference type="Pfam" id="PF02770"/>
    </source>
</evidence>
<dbReference type="SUPFAM" id="SSF56645">
    <property type="entry name" value="Acyl-CoA dehydrogenase NM domain-like"/>
    <property type="match status" value="1"/>
</dbReference>
<dbReference type="Pfam" id="PF02771">
    <property type="entry name" value="Acyl-CoA_dh_N"/>
    <property type="match status" value="1"/>
</dbReference>
<dbReference type="Pfam" id="PF02770">
    <property type="entry name" value="Acyl-CoA_dh_M"/>
    <property type="match status" value="1"/>
</dbReference>
<evidence type="ECO:0000313" key="12">
    <source>
        <dbReference type="Proteomes" id="UP001300763"/>
    </source>
</evidence>
<accession>A0ABT5SSK9</accession>
<evidence type="ECO:0000256" key="6">
    <source>
        <dbReference type="RuleBase" id="RU362125"/>
    </source>
</evidence>